<evidence type="ECO:0000256" key="1">
    <source>
        <dbReference type="ARBA" id="ARBA00004886"/>
    </source>
</evidence>
<keyword evidence="5" id="KW-1185">Reference proteome</keyword>
<protein>
    <submittedName>
        <fullName evidence="4">Coenzyme PQQ biosynthesis protein PqqD</fullName>
    </submittedName>
</protein>
<comment type="pathway">
    <text evidence="1">Cofactor biosynthesis; pyrroloquinoline quinone biosynthesis.</text>
</comment>
<accession>A0ABU1JKA2</accession>
<dbReference type="InterPro" id="IPR041881">
    <property type="entry name" value="PqqD_sf"/>
</dbReference>
<comment type="subunit">
    <text evidence="2">Monomer. Interacts with PqqE.</text>
</comment>
<evidence type="ECO:0000256" key="2">
    <source>
        <dbReference type="ARBA" id="ARBA00011741"/>
    </source>
</evidence>
<name>A0ABU1JKA2_9PROT</name>
<reference evidence="4 5" key="1">
    <citation type="submission" date="2023-07" db="EMBL/GenBank/DDBJ databases">
        <title>Sorghum-associated microbial communities from plants grown in Nebraska, USA.</title>
        <authorList>
            <person name="Schachtman D."/>
        </authorList>
    </citation>
    <scope>NUCLEOTIDE SEQUENCE [LARGE SCALE GENOMIC DNA]</scope>
    <source>
        <strain evidence="4 5">584</strain>
    </source>
</reference>
<evidence type="ECO:0000313" key="5">
    <source>
        <dbReference type="Proteomes" id="UP001262410"/>
    </source>
</evidence>
<comment type="caution">
    <text evidence="4">The sequence shown here is derived from an EMBL/GenBank/DDBJ whole genome shotgun (WGS) entry which is preliminary data.</text>
</comment>
<proteinExistence type="predicted"/>
<dbReference type="NCBIfam" id="TIGR03859">
    <property type="entry name" value="PQQ_PqqD"/>
    <property type="match status" value="1"/>
</dbReference>
<dbReference type="InterPro" id="IPR008792">
    <property type="entry name" value="PQQD"/>
</dbReference>
<evidence type="ECO:0000313" key="4">
    <source>
        <dbReference type="EMBL" id="MDR6289046.1"/>
    </source>
</evidence>
<dbReference type="InterPro" id="IPR022479">
    <property type="entry name" value="PqqD_bac"/>
</dbReference>
<dbReference type="EMBL" id="JAVDPW010000003">
    <property type="protein sequence ID" value="MDR6289046.1"/>
    <property type="molecule type" value="Genomic_DNA"/>
</dbReference>
<evidence type="ECO:0000256" key="3">
    <source>
        <dbReference type="ARBA" id="ARBA00022905"/>
    </source>
</evidence>
<dbReference type="Proteomes" id="UP001262410">
    <property type="component" value="Unassembled WGS sequence"/>
</dbReference>
<sequence>MSAAAEPAAPAIRPRLARGCRMRWDEARQSWIVLAPERVILLDEIAHEIVRRCDGASTIAEITADLAKTFEAEPGEVAADVDRLIADLLAKRIMAP</sequence>
<dbReference type="Pfam" id="PF05402">
    <property type="entry name" value="PqqD"/>
    <property type="match status" value="1"/>
</dbReference>
<keyword evidence="3" id="KW-0884">PQQ biosynthesis</keyword>
<gene>
    <name evidence="4" type="ORF">E9232_001561</name>
</gene>
<dbReference type="Gene3D" id="1.10.10.1150">
    <property type="entry name" value="Coenzyme PQQ synthesis protein D (PqqD)"/>
    <property type="match status" value="1"/>
</dbReference>
<organism evidence="4 5">
    <name type="scientific">Inquilinus ginsengisoli</name>
    <dbReference type="NCBI Taxonomy" id="363840"/>
    <lineage>
        <taxon>Bacteria</taxon>
        <taxon>Pseudomonadati</taxon>
        <taxon>Pseudomonadota</taxon>
        <taxon>Alphaproteobacteria</taxon>
        <taxon>Rhodospirillales</taxon>
        <taxon>Rhodospirillaceae</taxon>
        <taxon>Inquilinus</taxon>
    </lineage>
</organism>
<dbReference type="RefSeq" id="WP_309793178.1">
    <property type="nucleotide sequence ID" value="NZ_JAVDPW010000003.1"/>
</dbReference>